<evidence type="ECO:0000256" key="1">
    <source>
        <dbReference type="SAM" id="Coils"/>
    </source>
</evidence>
<feature type="transmembrane region" description="Helical" evidence="2">
    <location>
        <begin position="97"/>
        <end position="120"/>
    </location>
</feature>
<keyword evidence="3" id="KW-1185">Reference proteome</keyword>
<keyword evidence="1" id="KW-0175">Coiled coil</keyword>
<reference evidence="4" key="1">
    <citation type="submission" date="2022-11" db="UniProtKB">
        <authorList>
            <consortium name="WormBaseParasite"/>
        </authorList>
    </citation>
    <scope>IDENTIFICATION</scope>
</reference>
<organism evidence="3 4">
    <name type="scientific">Globodera rostochiensis</name>
    <name type="common">Golden nematode worm</name>
    <name type="synonym">Heterodera rostochiensis</name>
    <dbReference type="NCBI Taxonomy" id="31243"/>
    <lineage>
        <taxon>Eukaryota</taxon>
        <taxon>Metazoa</taxon>
        <taxon>Ecdysozoa</taxon>
        <taxon>Nematoda</taxon>
        <taxon>Chromadorea</taxon>
        <taxon>Rhabditida</taxon>
        <taxon>Tylenchina</taxon>
        <taxon>Tylenchomorpha</taxon>
        <taxon>Tylenchoidea</taxon>
        <taxon>Heteroderidae</taxon>
        <taxon>Heteroderinae</taxon>
        <taxon>Globodera</taxon>
    </lineage>
</organism>
<name>A0A914HXB2_GLORO</name>
<evidence type="ECO:0000313" key="4">
    <source>
        <dbReference type="WBParaSite" id="Gr19_v10_g5336.t1"/>
    </source>
</evidence>
<accession>A0A914HXB2</accession>
<evidence type="ECO:0000256" key="2">
    <source>
        <dbReference type="SAM" id="Phobius"/>
    </source>
</evidence>
<dbReference type="WBParaSite" id="Gr19_v10_g5336.t1">
    <property type="protein sequence ID" value="Gr19_v10_g5336.t1"/>
    <property type="gene ID" value="Gr19_v10_g5336"/>
</dbReference>
<proteinExistence type="predicted"/>
<dbReference type="Proteomes" id="UP000887572">
    <property type="component" value="Unplaced"/>
</dbReference>
<dbReference type="AlphaFoldDB" id="A0A914HXB2"/>
<keyword evidence="2" id="KW-0472">Membrane</keyword>
<sequence>MPSSSLCRFVFPISPDSRPSPQAPNAIASPAPFVIAIGGRGSLHVKNGGQRQNRQKQKLRKKQQQKQLQCDQATFHVGLNSAKQRLIRRCFPSVETVVTFLAVVLALGTVASLAIAGWTFHQMNEQHKLCFETMNGQEERLGELESAVTRQQQLETDLKRLEQSIGKLGRMVGARSDEAKFLVNKTMPSIAESNNKNNGDRRIREKHVQYATGTTPQATGSERDFVIYMNGRPMSGRQFVAHGPNGKLRLLT</sequence>
<protein>
    <submittedName>
        <fullName evidence="4">Uncharacterized protein</fullName>
    </submittedName>
</protein>
<feature type="coiled-coil region" evidence="1">
    <location>
        <begin position="134"/>
        <end position="171"/>
    </location>
</feature>
<keyword evidence="2" id="KW-0812">Transmembrane</keyword>
<keyword evidence="2" id="KW-1133">Transmembrane helix</keyword>
<evidence type="ECO:0000313" key="3">
    <source>
        <dbReference type="Proteomes" id="UP000887572"/>
    </source>
</evidence>